<keyword evidence="5" id="KW-1185">Reference proteome</keyword>
<dbReference type="GO" id="GO:0005506">
    <property type="term" value="F:iron ion binding"/>
    <property type="evidence" value="ECO:0007669"/>
    <property type="project" value="InterPro"/>
</dbReference>
<evidence type="ECO:0000256" key="3">
    <source>
        <dbReference type="ARBA" id="ARBA00023004"/>
    </source>
</evidence>
<sequence>MAFSNGEKWKQLRRFAVSVLGQFGMGKGTMEDRIQEEVQFLIKFFRET</sequence>
<dbReference type="GO" id="GO:0020037">
    <property type="term" value="F:heme binding"/>
    <property type="evidence" value="ECO:0007669"/>
    <property type="project" value="InterPro"/>
</dbReference>
<dbReference type="GO" id="GO:0006805">
    <property type="term" value="P:xenobiotic metabolic process"/>
    <property type="evidence" value="ECO:0007669"/>
    <property type="project" value="TreeGrafter"/>
</dbReference>
<evidence type="ECO:0000256" key="2">
    <source>
        <dbReference type="ARBA" id="ARBA00022723"/>
    </source>
</evidence>
<comment type="caution">
    <text evidence="4">The sequence shown here is derived from an EMBL/GenBank/DDBJ whole genome shotgun (WGS) entry which is preliminary data.</text>
</comment>
<dbReference type="PANTHER" id="PTHR24300">
    <property type="entry name" value="CYTOCHROME P450 508A4-RELATED"/>
    <property type="match status" value="1"/>
</dbReference>
<dbReference type="GO" id="GO:0005737">
    <property type="term" value="C:cytoplasm"/>
    <property type="evidence" value="ECO:0007669"/>
    <property type="project" value="TreeGrafter"/>
</dbReference>
<dbReference type="GO" id="GO:0016712">
    <property type="term" value="F:oxidoreductase activity, acting on paired donors, with incorporation or reduction of molecular oxygen, reduced flavin or flavoprotein as one donor, and incorporation of one atom of oxygen"/>
    <property type="evidence" value="ECO:0007669"/>
    <property type="project" value="TreeGrafter"/>
</dbReference>
<accession>A0AAV7MXA7</accession>
<dbReference type="GO" id="GO:0019373">
    <property type="term" value="P:epoxygenase P450 pathway"/>
    <property type="evidence" value="ECO:0007669"/>
    <property type="project" value="TreeGrafter"/>
</dbReference>
<reference evidence="4" key="1">
    <citation type="journal article" date="2022" name="bioRxiv">
        <title>Sequencing and chromosome-scale assembly of the giantPleurodeles waltlgenome.</title>
        <authorList>
            <person name="Brown T."/>
            <person name="Elewa A."/>
            <person name="Iarovenko S."/>
            <person name="Subramanian E."/>
            <person name="Araus A.J."/>
            <person name="Petzold A."/>
            <person name="Susuki M."/>
            <person name="Suzuki K.-i.T."/>
            <person name="Hayashi T."/>
            <person name="Toyoda A."/>
            <person name="Oliveira C."/>
            <person name="Osipova E."/>
            <person name="Leigh N.D."/>
            <person name="Simon A."/>
            <person name="Yun M.H."/>
        </authorList>
    </citation>
    <scope>NUCLEOTIDE SEQUENCE</scope>
    <source>
        <strain evidence="4">20211129_DDA</strain>
        <tissue evidence="4">Liver</tissue>
    </source>
</reference>
<dbReference type="AlphaFoldDB" id="A0AAV7MXA7"/>
<dbReference type="InterPro" id="IPR050182">
    <property type="entry name" value="Cytochrome_P450_fam2"/>
</dbReference>
<dbReference type="PANTHER" id="PTHR24300:SF424">
    <property type="entry name" value="CYTOCHROME P450"/>
    <property type="match status" value="1"/>
</dbReference>
<evidence type="ECO:0000256" key="1">
    <source>
        <dbReference type="ARBA" id="ARBA00010617"/>
    </source>
</evidence>
<comment type="similarity">
    <text evidence="1">Belongs to the cytochrome P450 family.</text>
</comment>
<feature type="non-terminal residue" evidence="4">
    <location>
        <position position="1"/>
    </location>
</feature>
<proteinExistence type="inferred from homology"/>
<dbReference type="InterPro" id="IPR036396">
    <property type="entry name" value="Cyt_P450_sf"/>
</dbReference>
<keyword evidence="3" id="KW-0408">Iron</keyword>
<dbReference type="Gene3D" id="1.10.630.10">
    <property type="entry name" value="Cytochrome P450"/>
    <property type="match status" value="1"/>
</dbReference>
<name>A0AAV7MXA7_PLEWA</name>
<protein>
    <submittedName>
        <fullName evidence="4">Uncharacterized protein</fullName>
    </submittedName>
</protein>
<evidence type="ECO:0000313" key="4">
    <source>
        <dbReference type="EMBL" id="KAJ1108383.1"/>
    </source>
</evidence>
<dbReference type="Proteomes" id="UP001066276">
    <property type="component" value="Chromosome 9"/>
</dbReference>
<keyword evidence="2" id="KW-0479">Metal-binding</keyword>
<feature type="non-terminal residue" evidence="4">
    <location>
        <position position="48"/>
    </location>
</feature>
<dbReference type="Pfam" id="PF00067">
    <property type="entry name" value="p450"/>
    <property type="match status" value="1"/>
</dbReference>
<dbReference type="InterPro" id="IPR001128">
    <property type="entry name" value="Cyt_P450"/>
</dbReference>
<dbReference type="SUPFAM" id="SSF48264">
    <property type="entry name" value="Cytochrome P450"/>
    <property type="match status" value="1"/>
</dbReference>
<dbReference type="GO" id="GO:0008392">
    <property type="term" value="F:arachidonate epoxygenase activity"/>
    <property type="evidence" value="ECO:0007669"/>
    <property type="project" value="TreeGrafter"/>
</dbReference>
<organism evidence="4 5">
    <name type="scientific">Pleurodeles waltl</name>
    <name type="common">Iberian ribbed newt</name>
    <dbReference type="NCBI Taxonomy" id="8319"/>
    <lineage>
        <taxon>Eukaryota</taxon>
        <taxon>Metazoa</taxon>
        <taxon>Chordata</taxon>
        <taxon>Craniata</taxon>
        <taxon>Vertebrata</taxon>
        <taxon>Euteleostomi</taxon>
        <taxon>Amphibia</taxon>
        <taxon>Batrachia</taxon>
        <taxon>Caudata</taxon>
        <taxon>Salamandroidea</taxon>
        <taxon>Salamandridae</taxon>
        <taxon>Pleurodelinae</taxon>
        <taxon>Pleurodeles</taxon>
    </lineage>
</organism>
<evidence type="ECO:0000313" key="5">
    <source>
        <dbReference type="Proteomes" id="UP001066276"/>
    </source>
</evidence>
<dbReference type="EMBL" id="JANPWB010000013">
    <property type="protein sequence ID" value="KAJ1108383.1"/>
    <property type="molecule type" value="Genomic_DNA"/>
</dbReference>
<gene>
    <name evidence="4" type="ORF">NDU88_005759</name>
</gene>